<dbReference type="NCBIfam" id="TIGR01161">
    <property type="entry name" value="purK"/>
    <property type="match status" value="1"/>
</dbReference>
<dbReference type="GO" id="GO:0004638">
    <property type="term" value="F:phosphoribosylaminoimidazole carboxylase activity"/>
    <property type="evidence" value="ECO:0007669"/>
    <property type="project" value="InterPro"/>
</dbReference>
<evidence type="ECO:0000259" key="7">
    <source>
        <dbReference type="PROSITE" id="PS50975"/>
    </source>
</evidence>
<comment type="pathway">
    <text evidence="5 6">Purine metabolism; IMP biosynthesis via de novo pathway; 5-amino-1-(5-phospho-D-ribosyl)imidazole-4-carboxylate from 5-amino-1-(5-phospho-D-ribosyl)imidazole (N5-CAIR route): step 1/2.</text>
</comment>
<comment type="similarity">
    <text evidence="5 6">Belongs to the PurK/PurT family.</text>
</comment>
<keyword evidence="4 5" id="KW-0067">ATP-binding</keyword>
<dbReference type="GO" id="GO:0005829">
    <property type="term" value="C:cytosol"/>
    <property type="evidence" value="ECO:0007669"/>
    <property type="project" value="TreeGrafter"/>
</dbReference>
<dbReference type="FunFam" id="3.40.50.20:FF:000025">
    <property type="entry name" value="N5-carboxyaminoimidazole ribonucleotide synthase"/>
    <property type="match status" value="1"/>
</dbReference>
<evidence type="ECO:0000256" key="2">
    <source>
        <dbReference type="ARBA" id="ARBA00022741"/>
    </source>
</evidence>
<dbReference type="InterPro" id="IPR011054">
    <property type="entry name" value="Rudment_hybrid_motif"/>
</dbReference>
<dbReference type="InterPro" id="IPR011761">
    <property type="entry name" value="ATP-grasp"/>
</dbReference>
<dbReference type="GO" id="GO:0046872">
    <property type="term" value="F:metal ion binding"/>
    <property type="evidence" value="ECO:0007669"/>
    <property type="project" value="InterPro"/>
</dbReference>
<sequence>MTYVVGIIGAGQLARMMHEASIGLGIGVKLLAEAADSSAAQVIADVRVGDYTDPATVREFASGCDVVTFDHEHVPTAILEDLEAAGVAVRPGPKALVHAQDKAVMRSRLGAMGIPCPVNRVVGSPAELISFGDETGWPVIAKTTRGGYDGKGVFKVDSPDEAEEPFASGARGPGVGILAEEFIDFRRELSALVVRSPSGQAVAYPVTETVQTDGICAETTTPAPDLSADLAVQCQQLALRIAHELEVVGILAVELMQRPDGSVVVNELAMRPHNTGHWSIDGSHTSQFENHLRAVLDLPLGDPTVRDPWTVMVNVLGGSVSDLPAALLHCFARDPKLRVQLYGKDVKPGRKVGHVTAYGHDLASVRRRARHAGNYLMGLPDENVPDGGGADG</sequence>
<dbReference type="PANTHER" id="PTHR11609">
    <property type="entry name" value="PURINE BIOSYNTHESIS PROTEIN 6/7, PUR6/7"/>
    <property type="match status" value="1"/>
</dbReference>
<feature type="binding site" evidence="5">
    <location>
        <position position="142"/>
    </location>
    <ligand>
        <name>ATP</name>
        <dbReference type="ChEBI" id="CHEBI:30616"/>
    </ligand>
</feature>
<dbReference type="Pfam" id="PF22660">
    <property type="entry name" value="RS_preATP-grasp-like"/>
    <property type="match status" value="1"/>
</dbReference>
<feature type="binding site" evidence="5">
    <location>
        <position position="102"/>
    </location>
    <ligand>
        <name>ATP</name>
        <dbReference type="ChEBI" id="CHEBI:30616"/>
    </ligand>
</feature>
<dbReference type="GO" id="GO:0005524">
    <property type="term" value="F:ATP binding"/>
    <property type="evidence" value="ECO:0007669"/>
    <property type="project" value="UniProtKB-UniRule"/>
</dbReference>
<feature type="binding site" evidence="5">
    <location>
        <begin position="180"/>
        <end position="183"/>
    </location>
    <ligand>
        <name>ATP</name>
        <dbReference type="ChEBI" id="CHEBI:30616"/>
    </ligand>
</feature>
<keyword evidence="3 5" id="KW-0658">Purine biosynthesis</keyword>
<evidence type="ECO:0000313" key="9">
    <source>
        <dbReference type="Proteomes" id="UP000613840"/>
    </source>
</evidence>
<dbReference type="InterPro" id="IPR016185">
    <property type="entry name" value="PreATP-grasp_dom_sf"/>
</dbReference>
<dbReference type="RefSeq" id="WP_188897385.1">
    <property type="nucleotide sequence ID" value="NZ_BMMZ01000013.1"/>
</dbReference>
<evidence type="ECO:0000256" key="3">
    <source>
        <dbReference type="ARBA" id="ARBA00022755"/>
    </source>
</evidence>
<dbReference type="FunFam" id="3.30.470.20:FF:000029">
    <property type="entry name" value="N5-carboxyaminoimidazole ribonucleotide synthase"/>
    <property type="match status" value="1"/>
</dbReference>
<dbReference type="HAMAP" id="MF_01928">
    <property type="entry name" value="PurK"/>
    <property type="match status" value="1"/>
</dbReference>
<organism evidence="8 9">
    <name type="scientific">Microlunatus endophyticus</name>
    <dbReference type="NCBI Taxonomy" id="1716077"/>
    <lineage>
        <taxon>Bacteria</taxon>
        <taxon>Bacillati</taxon>
        <taxon>Actinomycetota</taxon>
        <taxon>Actinomycetes</taxon>
        <taxon>Propionibacteriales</taxon>
        <taxon>Propionibacteriaceae</taxon>
        <taxon>Microlunatus</taxon>
    </lineage>
</organism>
<dbReference type="InterPro" id="IPR013815">
    <property type="entry name" value="ATP_grasp_subdomain_1"/>
</dbReference>
<proteinExistence type="inferred from homology"/>
<dbReference type="EC" id="6.3.4.18" evidence="5 6"/>
<keyword evidence="1 5" id="KW-0436">Ligase</keyword>
<dbReference type="Gene3D" id="3.30.470.20">
    <property type="entry name" value="ATP-grasp fold, B domain"/>
    <property type="match status" value="1"/>
</dbReference>
<reference evidence="8" key="1">
    <citation type="journal article" date="2014" name="Int. J. Syst. Evol. Microbiol.">
        <title>Complete genome sequence of Corynebacterium casei LMG S-19264T (=DSM 44701T), isolated from a smear-ripened cheese.</title>
        <authorList>
            <consortium name="US DOE Joint Genome Institute (JGI-PGF)"/>
            <person name="Walter F."/>
            <person name="Albersmeier A."/>
            <person name="Kalinowski J."/>
            <person name="Ruckert C."/>
        </authorList>
    </citation>
    <scope>NUCLEOTIDE SEQUENCE</scope>
    <source>
        <strain evidence="8">CGMCC 4.7306</strain>
    </source>
</reference>
<dbReference type="Gene3D" id="3.30.1490.20">
    <property type="entry name" value="ATP-grasp fold, A domain"/>
    <property type="match status" value="1"/>
</dbReference>
<dbReference type="NCBIfam" id="NF004680">
    <property type="entry name" value="PRK06019.1-6"/>
    <property type="match status" value="1"/>
</dbReference>
<comment type="function">
    <text evidence="5">Catalyzes the ATP-dependent conversion of 5-aminoimidazole ribonucleotide (AIR) and HCO(3)(-) to N5-carboxyaminoimidazole ribonucleotide (N5-CAIR).</text>
</comment>
<dbReference type="EMBL" id="BMMZ01000013">
    <property type="protein sequence ID" value="GGL78736.1"/>
    <property type="molecule type" value="Genomic_DNA"/>
</dbReference>
<protein>
    <recommendedName>
        <fullName evidence="5 6">N5-carboxyaminoimidazole ribonucleotide synthase</fullName>
        <shortName evidence="5 6">N5-CAIR synthase</shortName>
        <ecNumber evidence="5 6">6.3.4.18</ecNumber>
    </recommendedName>
    <alternativeName>
        <fullName evidence="5 6">5-(carboxyamino)imidazole ribonucleotide synthetase</fullName>
    </alternativeName>
</protein>
<keyword evidence="9" id="KW-1185">Reference proteome</keyword>
<accession>A0A917SFD5</accession>
<keyword evidence="2 5" id="KW-0547">Nucleotide-binding</keyword>
<dbReference type="Pfam" id="PF17769">
    <property type="entry name" value="PurK_C"/>
    <property type="match status" value="1"/>
</dbReference>
<dbReference type="GO" id="GO:0006189">
    <property type="term" value="P:'de novo' IMP biosynthetic process"/>
    <property type="evidence" value="ECO:0007669"/>
    <property type="project" value="UniProtKB-UniRule"/>
</dbReference>
<dbReference type="Gene3D" id="3.40.50.20">
    <property type="match status" value="1"/>
</dbReference>
<dbReference type="InterPro" id="IPR003135">
    <property type="entry name" value="ATP-grasp_carboxylate-amine"/>
</dbReference>
<dbReference type="InterPro" id="IPR005875">
    <property type="entry name" value="PurK"/>
</dbReference>
<feature type="binding site" evidence="5">
    <location>
        <position position="188"/>
    </location>
    <ligand>
        <name>ATP</name>
        <dbReference type="ChEBI" id="CHEBI:30616"/>
    </ligand>
</feature>
<dbReference type="Proteomes" id="UP000613840">
    <property type="component" value="Unassembled WGS sequence"/>
</dbReference>
<gene>
    <name evidence="5 6 8" type="primary">purK</name>
    <name evidence="8" type="ORF">GCM10011575_41380</name>
</gene>
<reference evidence="8" key="2">
    <citation type="submission" date="2020-09" db="EMBL/GenBank/DDBJ databases">
        <authorList>
            <person name="Sun Q."/>
            <person name="Zhou Y."/>
        </authorList>
    </citation>
    <scope>NUCLEOTIDE SEQUENCE</scope>
    <source>
        <strain evidence="8">CGMCC 4.7306</strain>
    </source>
</reference>
<evidence type="ECO:0000256" key="4">
    <source>
        <dbReference type="ARBA" id="ARBA00022840"/>
    </source>
</evidence>
<feature type="domain" description="ATP-grasp" evidence="7">
    <location>
        <begin position="106"/>
        <end position="296"/>
    </location>
</feature>
<dbReference type="InterPro" id="IPR040686">
    <property type="entry name" value="PurK_C"/>
</dbReference>
<evidence type="ECO:0000256" key="1">
    <source>
        <dbReference type="ARBA" id="ARBA00022598"/>
    </source>
</evidence>
<comment type="subunit">
    <text evidence="5 6">Homodimer.</text>
</comment>
<dbReference type="SUPFAM" id="SSF52440">
    <property type="entry name" value="PreATP-grasp domain"/>
    <property type="match status" value="1"/>
</dbReference>
<dbReference type="NCBIfam" id="NF004679">
    <property type="entry name" value="PRK06019.1-5"/>
    <property type="match status" value="1"/>
</dbReference>
<dbReference type="InterPro" id="IPR054350">
    <property type="entry name" value="PurT/PurK_preATP-grasp"/>
</dbReference>
<name>A0A917SFD5_9ACTN</name>
<comment type="caution">
    <text evidence="5">Lacks conserved residue(s) required for the propagation of feature annotation.</text>
</comment>
<evidence type="ECO:0000256" key="6">
    <source>
        <dbReference type="RuleBase" id="RU361200"/>
    </source>
</evidence>
<dbReference type="GO" id="GO:0034028">
    <property type="term" value="F:5-(carboxyamino)imidazole ribonucleotide synthase activity"/>
    <property type="evidence" value="ECO:0007669"/>
    <property type="project" value="UniProtKB-UniRule"/>
</dbReference>
<dbReference type="SUPFAM" id="SSF51246">
    <property type="entry name" value="Rudiment single hybrid motif"/>
    <property type="match status" value="1"/>
</dbReference>
<dbReference type="SUPFAM" id="SSF56059">
    <property type="entry name" value="Glutathione synthetase ATP-binding domain-like"/>
    <property type="match status" value="1"/>
</dbReference>
<dbReference type="PROSITE" id="PS50975">
    <property type="entry name" value="ATP_GRASP"/>
    <property type="match status" value="1"/>
</dbReference>
<dbReference type="AlphaFoldDB" id="A0A917SFD5"/>
<dbReference type="Pfam" id="PF02222">
    <property type="entry name" value="ATP-grasp"/>
    <property type="match status" value="1"/>
</dbReference>
<comment type="catalytic activity">
    <reaction evidence="5 6">
        <text>5-amino-1-(5-phospho-beta-D-ribosyl)imidazole + hydrogencarbonate + ATP = 5-carboxyamino-1-(5-phospho-D-ribosyl)imidazole + ADP + phosphate + 2 H(+)</text>
        <dbReference type="Rhea" id="RHEA:19317"/>
        <dbReference type="ChEBI" id="CHEBI:15378"/>
        <dbReference type="ChEBI" id="CHEBI:17544"/>
        <dbReference type="ChEBI" id="CHEBI:30616"/>
        <dbReference type="ChEBI" id="CHEBI:43474"/>
        <dbReference type="ChEBI" id="CHEBI:58730"/>
        <dbReference type="ChEBI" id="CHEBI:137981"/>
        <dbReference type="ChEBI" id="CHEBI:456216"/>
        <dbReference type="EC" id="6.3.4.18"/>
    </reaction>
</comment>
<evidence type="ECO:0000256" key="5">
    <source>
        <dbReference type="HAMAP-Rule" id="MF_01928"/>
    </source>
</evidence>
<dbReference type="PANTHER" id="PTHR11609:SF5">
    <property type="entry name" value="PHOSPHORIBOSYLAMINOIMIDAZOLE CARBOXYLASE"/>
    <property type="match status" value="1"/>
</dbReference>
<evidence type="ECO:0000313" key="8">
    <source>
        <dbReference type="EMBL" id="GGL78736.1"/>
    </source>
</evidence>
<comment type="function">
    <text evidence="6">Catalyzes the ATP-dependent conversion of 5-aminoimidazole ribonucleotide (AIR) and HCO(3)- to N5-carboxyaminoimidazole ribonucleotide (N5-CAIR).</text>
</comment>
<comment type="caution">
    <text evidence="8">The sequence shown here is derived from an EMBL/GenBank/DDBJ whole genome shotgun (WGS) entry which is preliminary data.</text>
</comment>
<feature type="binding site" evidence="5">
    <location>
        <begin position="266"/>
        <end position="267"/>
    </location>
    <ligand>
        <name>ATP</name>
        <dbReference type="ChEBI" id="CHEBI:30616"/>
    </ligand>
</feature>